<feature type="binding site" evidence="15">
    <location>
        <position position="153"/>
    </location>
    <ligand>
        <name>DNA</name>
        <dbReference type="ChEBI" id="CHEBI:16991"/>
    </ligand>
</feature>
<reference evidence="18 19" key="1">
    <citation type="submission" date="2018-06" db="EMBL/GenBank/DDBJ databases">
        <authorList>
            <consortium name="Pathogen Informatics"/>
            <person name="Doyle S."/>
        </authorList>
    </citation>
    <scope>NUCLEOTIDE SEQUENCE [LARGE SCALE GENOMIC DNA]</scope>
    <source>
        <strain evidence="18 19">NCTC13294</strain>
    </source>
</reference>
<evidence type="ECO:0000256" key="14">
    <source>
        <dbReference type="ARBA" id="ARBA00044632"/>
    </source>
</evidence>
<dbReference type="SMART" id="SM00898">
    <property type="entry name" value="Fapy_DNA_glyco"/>
    <property type="match status" value="1"/>
</dbReference>
<dbReference type="GO" id="GO:0140078">
    <property type="term" value="F:class I DNA-(apurinic or apyrimidinic site) endonuclease activity"/>
    <property type="evidence" value="ECO:0007669"/>
    <property type="project" value="UniProtKB-EC"/>
</dbReference>
<evidence type="ECO:0000256" key="7">
    <source>
        <dbReference type="ARBA" id="ARBA00022801"/>
    </source>
</evidence>
<dbReference type="InterPro" id="IPR020629">
    <property type="entry name" value="FPG_Glyclase"/>
</dbReference>
<evidence type="ECO:0000256" key="3">
    <source>
        <dbReference type="ARBA" id="ARBA00011245"/>
    </source>
</evidence>
<dbReference type="EMBL" id="UFUW01000001">
    <property type="protein sequence ID" value="SUX18512.1"/>
    <property type="molecule type" value="Genomic_DNA"/>
</dbReference>
<evidence type="ECO:0000313" key="18">
    <source>
        <dbReference type="EMBL" id="SUX18512.1"/>
    </source>
</evidence>
<dbReference type="EC" id="3.2.2.23" evidence="15"/>
<keyword evidence="8 15" id="KW-0862">Zinc</keyword>
<keyword evidence="6 15" id="KW-0863">Zinc-finger</keyword>
<keyword evidence="10 15" id="KW-0234">DNA repair</keyword>
<gene>
    <name evidence="15 18" type="primary">mutM</name>
    <name evidence="15" type="synonym">fpg</name>
    <name evidence="18" type="ORF">NCTC13294_00287</name>
</gene>
<dbReference type="Pfam" id="PF06827">
    <property type="entry name" value="zf-FPG_IleRS"/>
    <property type="match status" value="1"/>
</dbReference>
<feature type="domain" description="Formamidopyrimidine-DNA glycosylase catalytic" evidence="17">
    <location>
        <begin position="2"/>
        <end position="115"/>
    </location>
</feature>
<dbReference type="HAMAP" id="MF_00103">
    <property type="entry name" value="Fapy_DNA_glycosyl"/>
    <property type="match status" value="1"/>
</dbReference>
<dbReference type="Gene3D" id="1.10.8.50">
    <property type="match status" value="1"/>
</dbReference>
<evidence type="ECO:0000313" key="19">
    <source>
        <dbReference type="Proteomes" id="UP000254572"/>
    </source>
</evidence>
<name>A0A381DYW7_9GAMM</name>
<dbReference type="NCBIfam" id="NF002211">
    <property type="entry name" value="PRK01103.1"/>
    <property type="match status" value="1"/>
</dbReference>
<comment type="catalytic activity">
    <reaction evidence="14 15">
        <text>2'-deoxyribonucleotide-(2'-deoxyribose 5'-phosphate)-2'-deoxyribonucleotide-DNA = a 3'-end 2'-deoxyribonucleotide-(2,3-dehydro-2,3-deoxyribose 5'-phosphate)-DNA + a 5'-end 5'-phospho-2'-deoxyribonucleoside-DNA + H(+)</text>
        <dbReference type="Rhea" id="RHEA:66592"/>
        <dbReference type="Rhea" id="RHEA-COMP:13180"/>
        <dbReference type="Rhea" id="RHEA-COMP:16897"/>
        <dbReference type="Rhea" id="RHEA-COMP:17067"/>
        <dbReference type="ChEBI" id="CHEBI:15378"/>
        <dbReference type="ChEBI" id="CHEBI:136412"/>
        <dbReference type="ChEBI" id="CHEBI:157695"/>
        <dbReference type="ChEBI" id="CHEBI:167181"/>
        <dbReference type="EC" id="4.2.99.18"/>
    </reaction>
</comment>
<dbReference type="CDD" id="cd08966">
    <property type="entry name" value="EcFpg-like_N"/>
    <property type="match status" value="1"/>
</dbReference>
<keyword evidence="9 15" id="KW-0238">DNA-binding</keyword>
<proteinExistence type="inferred from homology"/>
<keyword evidence="4 15" id="KW-0479">Metal-binding</keyword>
<keyword evidence="19" id="KW-1185">Reference proteome</keyword>
<dbReference type="Gene3D" id="3.20.190.10">
    <property type="entry name" value="MutM-like, N-terminal"/>
    <property type="match status" value="1"/>
</dbReference>
<dbReference type="InterPro" id="IPR015887">
    <property type="entry name" value="DNA_glyclase_Znf_dom_DNA_BS"/>
</dbReference>
<dbReference type="PANTHER" id="PTHR22993">
    <property type="entry name" value="FORMAMIDOPYRIMIDINE-DNA GLYCOSYLASE"/>
    <property type="match status" value="1"/>
</dbReference>
<dbReference type="EC" id="4.2.99.18" evidence="15"/>
<dbReference type="GO" id="GO:0034039">
    <property type="term" value="F:8-oxo-7,8-dihydroguanine DNA N-glycosylase activity"/>
    <property type="evidence" value="ECO:0007669"/>
    <property type="project" value="TreeGrafter"/>
</dbReference>
<evidence type="ECO:0000256" key="5">
    <source>
        <dbReference type="ARBA" id="ARBA00022763"/>
    </source>
</evidence>
<dbReference type="PROSITE" id="PS51068">
    <property type="entry name" value="FPG_CAT"/>
    <property type="match status" value="1"/>
</dbReference>
<keyword evidence="5 15" id="KW-0227">DNA damage</keyword>
<evidence type="ECO:0000256" key="1">
    <source>
        <dbReference type="ARBA" id="ARBA00001668"/>
    </source>
</evidence>
<evidence type="ECO:0000256" key="6">
    <source>
        <dbReference type="ARBA" id="ARBA00022771"/>
    </source>
</evidence>
<dbReference type="InterPro" id="IPR012319">
    <property type="entry name" value="FPG_cat"/>
</dbReference>
<keyword evidence="12 15" id="KW-0511">Multifunctional enzyme</keyword>
<comment type="subunit">
    <text evidence="3 15">Monomer.</text>
</comment>
<comment type="similarity">
    <text evidence="2 15">Belongs to the FPG family.</text>
</comment>
<dbReference type="SUPFAM" id="SSF46946">
    <property type="entry name" value="S13-like H2TH domain"/>
    <property type="match status" value="1"/>
</dbReference>
<sequence>MPELPEVETTRRGIAPHIEGQRVHVIRARVAKLRQTLDSATLDRLAGCVINHVARRGKHLILHSDDPHRALHIHLGMSGALRIIAADSPLKKHDHVTITLENGQELRLHDPRRFGHVAVINPLQPPPALAALGVEPLDDTFNAARLYAQTRGKTAAIKTHIMDQRHIVGVGNIYATEALYASGIHPARRATSLDEAECATLAAAIKRVLQEAIAQGGTTLRDFSQPDGTSGYFAVNLAVYGKSGEPCPRCGTPLAHATIGGRSSVYCPKCQPLL</sequence>
<dbReference type="SMART" id="SM01232">
    <property type="entry name" value="H2TH"/>
    <property type="match status" value="1"/>
</dbReference>
<dbReference type="InterPro" id="IPR010979">
    <property type="entry name" value="Ribosomal_uS13-like_H2TH"/>
</dbReference>
<dbReference type="PROSITE" id="PS51066">
    <property type="entry name" value="ZF_FPG_2"/>
    <property type="match status" value="1"/>
</dbReference>
<dbReference type="Pfam" id="PF06831">
    <property type="entry name" value="H2TH"/>
    <property type="match status" value="1"/>
</dbReference>
<dbReference type="InterPro" id="IPR000214">
    <property type="entry name" value="Znf_DNA_glyclase/AP_lyase"/>
</dbReference>
<dbReference type="PANTHER" id="PTHR22993:SF9">
    <property type="entry name" value="FORMAMIDOPYRIMIDINE-DNA GLYCOSYLASE"/>
    <property type="match status" value="1"/>
</dbReference>
<dbReference type="Pfam" id="PF01149">
    <property type="entry name" value="Fapy_DNA_glyco"/>
    <property type="match status" value="1"/>
</dbReference>
<dbReference type="GO" id="GO:0008270">
    <property type="term" value="F:zinc ion binding"/>
    <property type="evidence" value="ECO:0007669"/>
    <property type="project" value="UniProtKB-UniRule"/>
</dbReference>
<dbReference type="AlphaFoldDB" id="A0A381DYW7"/>
<accession>A0A381DYW7</accession>
<evidence type="ECO:0000256" key="15">
    <source>
        <dbReference type="HAMAP-Rule" id="MF_00103"/>
    </source>
</evidence>
<evidence type="ECO:0000259" key="17">
    <source>
        <dbReference type="PROSITE" id="PS51068"/>
    </source>
</evidence>
<dbReference type="InterPro" id="IPR015886">
    <property type="entry name" value="H2TH_FPG"/>
</dbReference>
<dbReference type="RefSeq" id="WP_115610603.1">
    <property type="nucleotide sequence ID" value="NZ_JBHLZC010000001.1"/>
</dbReference>
<keyword evidence="11 15" id="KW-0456">Lyase</keyword>
<feature type="active site" description="Proton donor" evidence="15">
    <location>
        <position position="3"/>
    </location>
</feature>
<organism evidence="18 19">
    <name type="scientific">Cardiobacterium valvarum</name>
    <dbReference type="NCBI Taxonomy" id="194702"/>
    <lineage>
        <taxon>Bacteria</taxon>
        <taxon>Pseudomonadati</taxon>
        <taxon>Pseudomonadota</taxon>
        <taxon>Gammaproteobacteria</taxon>
        <taxon>Cardiobacteriales</taxon>
        <taxon>Cardiobacteriaceae</taxon>
        <taxon>Cardiobacterium</taxon>
    </lineage>
</organism>
<evidence type="ECO:0000256" key="13">
    <source>
        <dbReference type="ARBA" id="ARBA00023295"/>
    </source>
</evidence>
<feature type="active site" description="Proton donor; for delta-elimination activity" evidence="15">
    <location>
        <position position="262"/>
    </location>
</feature>
<evidence type="ECO:0000256" key="10">
    <source>
        <dbReference type="ARBA" id="ARBA00023204"/>
    </source>
</evidence>
<dbReference type="GO" id="GO:0006284">
    <property type="term" value="P:base-excision repair"/>
    <property type="evidence" value="ECO:0007669"/>
    <property type="project" value="InterPro"/>
</dbReference>
<evidence type="ECO:0000256" key="4">
    <source>
        <dbReference type="ARBA" id="ARBA00022723"/>
    </source>
</evidence>
<comment type="cofactor">
    <cofactor evidence="15">
        <name>Zn(2+)</name>
        <dbReference type="ChEBI" id="CHEBI:29105"/>
    </cofactor>
    <text evidence="15">Binds 1 zinc ion per subunit.</text>
</comment>
<dbReference type="GO" id="GO:0003684">
    <property type="term" value="F:damaged DNA binding"/>
    <property type="evidence" value="ECO:0007669"/>
    <property type="project" value="InterPro"/>
</dbReference>
<protein>
    <recommendedName>
        <fullName evidence="15">Formamidopyrimidine-DNA glycosylase</fullName>
        <shortName evidence="15">Fapy-DNA glycosylase</shortName>
        <ecNumber evidence="15">3.2.2.23</ecNumber>
    </recommendedName>
    <alternativeName>
        <fullName evidence="15">DNA-(apurinic or apyrimidinic site) lyase MutM</fullName>
        <shortName evidence="15">AP lyase MutM</shortName>
        <ecNumber evidence="15">4.2.99.18</ecNumber>
    </alternativeName>
</protein>
<dbReference type="OrthoDB" id="9800855at2"/>
<feature type="active site" description="Proton donor; for beta-elimination activity" evidence="15">
    <location>
        <position position="58"/>
    </location>
</feature>
<dbReference type="NCBIfam" id="TIGR00577">
    <property type="entry name" value="fpg"/>
    <property type="match status" value="1"/>
</dbReference>
<dbReference type="InterPro" id="IPR035937">
    <property type="entry name" value="FPG_N"/>
</dbReference>
<feature type="domain" description="FPG-type" evidence="16">
    <location>
        <begin position="238"/>
        <end position="272"/>
    </location>
</feature>
<dbReference type="PROSITE" id="PS01242">
    <property type="entry name" value="ZF_FPG_1"/>
    <property type="match status" value="1"/>
</dbReference>
<evidence type="ECO:0000256" key="8">
    <source>
        <dbReference type="ARBA" id="ARBA00022833"/>
    </source>
</evidence>
<comment type="function">
    <text evidence="15">Involved in base excision repair of DNA damaged by oxidation or by mutagenic agents. Acts as DNA glycosylase that recognizes and removes damaged bases. Has a preference for oxidized purines, such as 7,8-dihydro-8-oxoguanine (8-oxoG). Has AP (apurinic/apyrimidinic) lyase activity and introduces nicks in the DNA strand. Cleaves the DNA backbone by beta-delta elimination to generate a single-strand break at the site of the removed base with both 3'- and 5'-phosphates.</text>
</comment>
<dbReference type="SUPFAM" id="SSF57716">
    <property type="entry name" value="Glucocorticoid receptor-like (DNA-binding domain)"/>
    <property type="match status" value="1"/>
</dbReference>
<feature type="binding site" evidence="15">
    <location>
        <position position="112"/>
    </location>
    <ligand>
        <name>DNA</name>
        <dbReference type="ChEBI" id="CHEBI:16991"/>
    </ligand>
</feature>
<feature type="active site" description="Schiff-base intermediate with DNA" evidence="15">
    <location>
        <position position="2"/>
    </location>
</feature>
<keyword evidence="7 15" id="KW-0378">Hydrolase</keyword>
<evidence type="ECO:0000256" key="11">
    <source>
        <dbReference type="ARBA" id="ARBA00023239"/>
    </source>
</evidence>
<evidence type="ECO:0000256" key="2">
    <source>
        <dbReference type="ARBA" id="ARBA00009409"/>
    </source>
</evidence>
<comment type="catalytic activity">
    <reaction evidence="1 15">
        <text>Hydrolysis of DNA containing ring-opened 7-methylguanine residues, releasing 2,6-diamino-4-hydroxy-5-(N-methyl)formamidopyrimidine.</text>
        <dbReference type="EC" id="3.2.2.23"/>
    </reaction>
</comment>
<dbReference type="SUPFAM" id="SSF81624">
    <property type="entry name" value="N-terminal domain of MutM-like DNA repair proteins"/>
    <property type="match status" value="1"/>
</dbReference>
<evidence type="ECO:0000256" key="12">
    <source>
        <dbReference type="ARBA" id="ARBA00023268"/>
    </source>
</evidence>
<evidence type="ECO:0000256" key="9">
    <source>
        <dbReference type="ARBA" id="ARBA00023125"/>
    </source>
</evidence>
<dbReference type="FunFam" id="1.10.8.50:FF:000003">
    <property type="entry name" value="Formamidopyrimidine-DNA glycosylase"/>
    <property type="match status" value="1"/>
</dbReference>
<keyword evidence="13 15" id="KW-0326">Glycosidase</keyword>
<evidence type="ECO:0000259" key="16">
    <source>
        <dbReference type="PROSITE" id="PS51066"/>
    </source>
</evidence>
<dbReference type="InterPro" id="IPR010663">
    <property type="entry name" value="Znf_FPG/IleRS"/>
</dbReference>
<feature type="binding site" evidence="15">
    <location>
        <position position="93"/>
    </location>
    <ligand>
        <name>DNA</name>
        <dbReference type="ChEBI" id="CHEBI:16991"/>
    </ligand>
</feature>
<dbReference type="Proteomes" id="UP000254572">
    <property type="component" value="Unassembled WGS sequence"/>
</dbReference>